<feature type="compositionally biased region" description="Basic and acidic residues" evidence="1">
    <location>
        <begin position="145"/>
        <end position="162"/>
    </location>
</feature>
<proteinExistence type="predicted"/>
<feature type="region of interest" description="Disordered" evidence="1">
    <location>
        <begin position="103"/>
        <end position="360"/>
    </location>
</feature>
<gene>
    <name evidence="3" type="ORF">AR1Y2_0046</name>
</gene>
<feature type="compositionally biased region" description="Polar residues" evidence="1">
    <location>
        <begin position="163"/>
        <end position="172"/>
    </location>
</feature>
<dbReference type="GO" id="GO:0004124">
    <property type="term" value="F:cysteine synthase activity"/>
    <property type="evidence" value="ECO:0007669"/>
    <property type="project" value="UniProtKB-EC"/>
</dbReference>
<organism evidence="3 4">
    <name type="scientific">Anaerostipes rhamnosivorans</name>
    <dbReference type="NCBI Taxonomy" id="1229621"/>
    <lineage>
        <taxon>Bacteria</taxon>
        <taxon>Bacillati</taxon>
        <taxon>Bacillota</taxon>
        <taxon>Clostridia</taxon>
        <taxon>Lachnospirales</taxon>
        <taxon>Lachnospiraceae</taxon>
        <taxon>Anaerostipes</taxon>
    </lineage>
</organism>
<dbReference type="InterPro" id="IPR046131">
    <property type="entry name" value="DUF6128"/>
</dbReference>
<name>A0A4V1EFR5_9FIRM</name>
<dbReference type="OrthoDB" id="9814510at2"/>
<dbReference type="EMBL" id="CP040058">
    <property type="protein sequence ID" value="QCP33500.1"/>
    <property type="molecule type" value="Genomic_DNA"/>
</dbReference>
<dbReference type="KEGG" id="arf:AR1Y2_0046"/>
<protein>
    <submittedName>
        <fullName evidence="3">Cysteine synthase</fullName>
        <ecNumber evidence="3">2.5.1.47</ecNumber>
    </submittedName>
</protein>
<dbReference type="Pfam" id="PF19623">
    <property type="entry name" value="DUF6128"/>
    <property type="match status" value="1"/>
</dbReference>
<evidence type="ECO:0000256" key="1">
    <source>
        <dbReference type="SAM" id="MobiDB-lite"/>
    </source>
</evidence>
<dbReference type="Proteomes" id="UP000298653">
    <property type="component" value="Chromosome"/>
</dbReference>
<dbReference type="AlphaFoldDB" id="A0A4V1EFR5"/>
<reference evidence="3 4" key="1">
    <citation type="submission" date="2019-05" db="EMBL/GenBank/DDBJ databases">
        <title>Complete genome sequencing of Anaerostipes rhamnosivorans.</title>
        <authorList>
            <person name="Bui T.P.N."/>
            <person name="de Vos W.M."/>
        </authorList>
    </citation>
    <scope>NUCLEOTIDE SEQUENCE [LARGE SCALE GENOMIC DNA]</scope>
    <source>
        <strain evidence="3 4">1y2</strain>
    </source>
</reference>
<accession>A0A4V1EFR5</accession>
<feature type="compositionally biased region" description="Pro residues" evidence="1">
    <location>
        <begin position="283"/>
        <end position="292"/>
    </location>
</feature>
<evidence type="ECO:0000259" key="2">
    <source>
        <dbReference type="Pfam" id="PF19623"/>
    </source>
</evidence>
<sequence length="497" mass="54990">MKGENAGFAKIEKRQKQLRLYFHVKTNDEALTYKIYFYRFRHGTMEGILLDSFQRNDTIIEFKNTYPLVVDLDQVDGFLIYHSNSHFFGSEWNDKPITIRNFLPADDTSGPSEVVEAEETRPPEPAPEESPVPEETTQPETAPMKTERPQTTQRDRIPDSAHARTSTSTVTERPQPAQGERIPGTPPAQTATPAVTERPQPAQGERIPGTPPAQTATPMVSERPEPAQGERIPGTSTTQPAAPAASERPQPAQGESVPGNAPAQNPVPMVTAEPYEDEEEPPASAPDPPPVRDPFDELPQEIPIPEGTPDTESTVPEPAPVPAGTPPRVYVEPDIPEPEPMNAESVAEEEPPKEESSADANSKLAEYIEALQLEKNAKEQGISGTPGLFDWKEYPTLPLPPSYMLDPSIKLKVDDLQNIPDVPENLKTNGFLLLNYGNYGHLMLCQNKRTKMLYLGIPGVFDNEKNFIAKLFGFKNFLTVPEARQKTGNFGYWILAL</sequence>
<evidence type="ECO:0000313" key="4">
    <source>
        <dbReference type="Proteomes" id="UP000298653"/>
    </source>
</evidence>
<feature type="compositionally biased region" description="Low complexity" evidence="1">
    <location>
        <begin position="133"/>
        <end position="143"/>
    </location>
</feature>
<keyword evidence="3" id="KW-0808">Transferase</keyword>
<keyword evidence="4" id="KW-1185">Reference proteome</keyword>
<dbReference type="EC" id="2.5.1.47" evidence="3"/>
<feature type="domain" description="DUF6128" evidence="2">
    <location>
        <begin position="389"/>
        <end position="496"/>
    </location>
</feature>
<evidence type="ECO:0000313" key="3">
    <source>
        <dbReference type="EMBL" id="QCP33500.1"/>
    </source>
</evidence>